<dbReference type="Proteomes" id="UP000004728">
    <property type="component" value="Unassembled WGS sequence"/>
</dbReference>
<comment type="caution">
    <text evidence="2">The sequence shown here is derived from an EMBL/GenBank/DDBJ whole genome shotgun (WGS) entry which is preliminary data.</text>
</comment>
<name>F1Z6S6_9SPHN</name>
<evidence type="ECO:0000313" key="3">
    <source>
        <dbReference type="Proteomes" id="UP000004728"/>
    </source>
</evidence>
<protein>
    <submittedName>
        <fullName evidence="2">Uncharacterized protein</fullName>
    </submittedName>
</protein>
<dbReference type="AlphaFoldDB" id="F1Z6S6"/>
<keyword evidence="3" id="KW-1185">Reference proteome</keyword>
<reference evidence="2 3" key="1">
    <citation type="journal article" date="2012" name="J. Bacteriol.">
        <title>Draft Genome Sequence of Novosphingobium nitrogenifigens Y88T.</title>
        <authorList>
            <person name="Strabala T.J."/>
            <person name="Macdonald L."/>
            <person name="Liu V."/>
            <person name="Smit A.M."/>
        </authorList>
    </citation>
    <scope>NUCLEOTIDE SEQUENCE [LARGE SCALE GENOMIC DNA]</scope>
    <source>
        <strain evidence="2 3">DSM 19370</strain>
    </source>
</reference>
<dbReference type="HOGENOM" id="CLU_2570419_0_0_5"/>
<accession>F1Z6S6</accession>
<proteinExistence type="predicted"/>
<evidence type="ECO:0000313" key="2">
    <source>
        <dbReference type="EMBL" id="EGD59737.1"/>
    </source>
</evidence>
<sequence>MPCPNDHHIRHCSASLQGSTRAAAPDLGKTPDTSTDPGPLRAESANLIGTISRVAFPFPRHQVRKEGEKAAISQRARSVRA</sequence>
<feature type="region of interest" description="Disordered" evidence="1">
    <location>
        <begin position="14"/>
        <end position="39"/>
    </location>
</feature>
<dbReference type="InParanoid" id="F1Z6S6"/>
<evidence type="ECO:0000256" key="1">
    <source>
        <dbReference type="SAM" id="MobiDB-lite"/>
    </source>
</evidence>
<dbReference type="EMBL" id="AEWJ01000025">
    <property type="protein sequence ID" value="EGD59737.1"/>
    <property type="molecule type" value="Genomic_DNA"/>
</dbReference>
<gene>
    <name evidence="2" type="ORF">Y88_2521</name>
</gene>
<organism evidence="2 3">
    <name type="scientific">Novosphingobium nitrogenifigens DSM 19370</name>
    <dbReference type="NCBI Taxonomy" id="983920"/>
    <lineage>
        <taxon>Bacteria</taxon>
        <taxon>Pseudomonadati</taxon>
        <taxon>Pseudomonadota</taxon>
        <taxon>Alphaproteobacteria</taxon>
        <taxon>Sphingomonadales</taxon>
        <taxon>Sphingomonadaceae</taxon>
        <taxon>Novosphingobium</taxon>
    </lineage>
</organism>